<accession>A0AAV7HZ40</accession>
<proteinExistence type="predicted"/>
<dbReference type="Proteomes" id="UP000826195">
    <property type="component" value="Unassembled WGS sequence"/>
</dbReference>
<keyword evidence="2" id="KW-1185">Reference proteome</keyword>
<sequence>MRIYPAVNKCQALPFASVLSTTLDSILSFYHDVLFHPLPVLFLSYNPRKRVRSSFNPENTSNGIIVVLQTKVEFGVIPIPRIVIDHVNKSHATLEQPTTGYSWWNYFDISLRFQEVNKLLRDQR</sequence>
<organism evidence="1 2">
    <name type="scientific">Cotesia glomerata</name>
    <name type="common">Lepidopteran parasitic wasp</name>
    <name type="synonym">Apanteles glomeratus</name>
    <dbReference type="NCBI Taxonomy" id="32391"/>
    <lineage>
        <taxon>Eukaryota</taxon>
        <taxon>Metazoa</taxon>
        <taxon>Ecdysozoa</taxon>
        <taxon>Arthropoda</taxon>
        <taxon>Hexapoda</taxon>
        <taxon>Insecta</taxon>
        <taxon>Pterygota</taxon>
        <taxon>Neoptera</taxon>
        <taxon>Endopterygota</taxon>
        <taxon>Hymenoptera</taxon>
        <taxon>Apocrita</taxon>
        <taxon>Ichneumonoidea</taxon>
        <taxon>Braconidae</taxon>
        <taxon>Microgastrinae</taxon>
        <taxon>Cotesia</taxon>
    </lineage>
</organism>
<evidence type="ECO:0000313" key="1">
    <source>
        <dbReference type="EMBL" id="KAH0539560.1"/>
    </source>
</evidence>
<evidence type="ECO:0000313" key="2">
    <source>
        <dbReference type="Proteomes" id="UP000826195"/>
    </source>
</evidence>
<dbReference type="AlphaFoldDB" id="A0AAV7HZ40"/>
<comment type="caution">
    <text evidence="1">The sequence shown here is derived from an EMBL/GenBank/DDBJ whole genome shotgun (WGS) entry which is preliminary data.</text>
</comment>
<dbReference type="EMBL" id="JAHXZJ010002609">
    <property type="protein sequence ID" value="KAH0539560.1"/>
    <property type="molecule type" value="Genomic_DNA"/>
</dbReference>
<gene>
    <name evidence="1" type="ORF">KQX54_005614</name>
</gene>
<name>A0AAV7HZ40_COTGL</name>
<protein>
    <submittedName>
        <fullName evidence="1">Uncharacterized protein</fullName>
    </submittedName>
</protein>
<reference evidence="1 2" key="1">
    <citation type="journal article" date="2021" name="J. Hered.">
        <title>A chromosome-level genome assembly of the parasitoid wasp, Cotesia glomerata (Hymenoptera: Braconidae).</title>
        <authorList>
            <person name="Pinto B.J."/>
            <person name="Weis J.J."/>
            <person name="Gamble T."/>
            <person name="Ode P.J."/>
            <person name="Paul R."/>
            <person name="Zaspel J.M."/>
        </authorList>
    </citation>
    <scope>NUCLEOTIDE SEQUENCE [LARGE SCALE GENOMIC DNA]</scope>
    <source>
        <strain evidence="1">CgM1</strain>
    </source>
</reference>